<evidence type="ECO:0000256" key="1">
    <source>
        <dbReference type="ARBA" id="ARBA00005336"/>
    </source>
</evidence>
<dbReference type="InterPro" id="IPR019800">
    <property type="entry name" value="Glyco_hydro_3_AS"/>
</dbReference>
<dbReference type="Pfam" id="PF01915">
    <property type="entry name" value="Glyco_hydro_3_C"/>
    <property type="match status" value="1"/>
</dbReference>
<dbReference type="InterPro" id="IPR050288">
    <property type="entry name" value="Cellulose_deg_GH3"/>
</dbReference>
<evidence type="ECO:0000256" key="4">
    <source>
        <dbReference type="RuleBase" id="RU361161"/>
    </source>
</evidence>
<organism evidence="6 7">
    <name type="scientific">Mediterraneibacter catenae</name>
    <dbReference type="NCBI Taxonomy" id="2594882"/>
    <lineage>
        <taxon>Bacteria</taxon>
        <taxon>Bacillati</taxon>
        <taxon>Bacillota</taxon>
        <taxon>Clostridia</taxon>
        <taxon>Lachnospirales</taxon>
        <taxon>Lachnospiraceae</taxon>
        <taxon>Mediterraneibacter</taxon>
    </lineage>
</organism>
<keyword evidence="3" id="KW-0119">Carbohydrate metabolism</keyword>
<dbReference type="SUPFAM" id="SSF51445">
    <property type="entry name" value="(Trans)glycosidases"/>
    <property type="match status" value="1"/>
</dbReference>
<keyword evidence="7" id="KW-1185">Reference proteome</keyword>
<evidence type="ECO:0000313" key="7">
    <source>
        <dbReference type="Proteomes" id="UP000322025"/>
    </source>
</evidence>
<feature type="domain" description="Fibronectin type III-like" evidence="5">
    <location>
        <begin position="597"/>
        <end position="652"/>
    </location>
</feature>
<dbReference type="PRINTS" id="PR00133">
    <property type="entry name" value="GLHYDRLASE3"/>
</dbReference>
<keyword evidence="2 4" id="KW-0378">Hydrolase</keyword>
<evidence type="ECO:0000256" key="2">
    <source>
        <dbReference type="ARBA" id="ARBA00022801"/>
    </source>
</evidence>
<keyword evidence="4" id="KW-0326">Glycosidase</keyword>
<dbReference type="InterPro" id="IPR002772">
    <property type="entry name" value="Glyco_hydro_3_C"/>
</dbReference>
<dbReference type="Gene3D" id="3.20.20.300">
    <property type="entry name" value="Glycoside hydrolase, family 3, N-terminal domain"/>
    <property type="match status" value="1"/>
</dbReference>
<dbReference type="RefSeq" id="WP_150310622.1">
    <property type="nucleotide sequence ID" value="NZ_VMSO01000006.1"/>
</dbReference>
<dbReference type="InterPro" id="IPR026891">
    <property type="entry name" value="Fn3-like"/>
</dbReference>
<dbReference type="PROSITE" id="PS00775">
    <property type="entry name" value="GLYCOSYL_HYDROL_F3"/>
    <property type="match status" value="1"/>
</dbReference>
<dbReference type="InterPro" id="IPR001764">
    <property type="entry name" value="Glyco_hydro_3_N"/>
</dbReference>
<dbReference type="Gene3D" id="3.40.50.1700">
    <property type="entry name" value="Glycoside hydrolase family 3 C-terminal domain"/>
    <property type="match status" value="1"/>
</dbReference>
<dbReference type="InterPro" id="IPR013783">
    <property type="entry name" value="Ig-like_fold"/>
</dbReference>
<dbReference type="EMBL" id="VMSO01000006">
    <property type="protein sequence ID" value="KAA8501805.1"/>
    <property type="molecule type" value="Genomic_DNA"/>
</dbReference>
<dbReference type="GO" id="GO:0004553">
    <property type="term" value="F:hydrolase activity, hydrolyzing O-glycosyl compounds"/>
    <property type="evidence" value="ECO:0007669"/>
    <property type="project" value="InterPro"/>
</dbReference>
<dbReference type="InterPro" id="IPR036881">
    <property type="entry name" value="Glyco_hydro_3_C_sf"/>
</dbReference>
<evidence type="ECO:0000259" key="5">
    <source>
        <dbReference type="SMART" id="SM01217"/>
    </source>
</evidence>
<dbReference type="Proteomes" id="UP000322025">
    <property type="component" value="Unassembled WGS sequence"/>
</dbReference>
<dbReference type="Gene3D" id="2.60.40.10">
    <property type="entry name" value="Immunoglobulins"/>
    <property type="match status" value="1"/>
</dbReference>
<dbReference type="OrthoDB" id="98455at2"/>
<dbReference type="Pfam" id="PF00933">
    <property type="entry name" value="Glyco_hydro_3"/>
    <property type="match status" value="1"/>
</dbReference>
<dbReference type="InterPro" id="IPR017853">
    <property type="entry name" value="GH"/>
</dbReference>
<gene>
    <name evidence="6" type="ORF">FNY66_06510</name>
</gene>
<dbReference type="InterPro" id="IPR036962">
    <property type="entry name" value="Glyco_hydro_3_N_sf"/>
</dbReference>
<comment type="caution">
    <text evidence="6">The sequence shown here is derived from an EMBL/GenBank/DDBJ whole genome shotgun (WGS) entry which is preliminary data.</text>
</comment>
<evidence type="ECO:0000313" key="6">
    <source>
        <dbReference type="EMBL" id="KAA8501805.1"/>
    </source>
</evidence>
<dbReference type="PANTHER" id="PTHR42715:SF10">
    <property type="entry name" value="BETA-GLUCOSIDASE"/>
    <property type="match status" value="1"/>
</dbReference>
<sequence length="665" mass="74841">MAIYESESRKLRTRAEELMRKLTLDEKIGMVHGAQLFQTKGVERLGIPPLKMSDGPMGVRQEFHAASWIPEGTSRDYVTYLPCNSALASTWNRELAYETGSVLGEETRGRGKDVILGPGVNIKRSPLCGRNFEYFSEDPYLTKELAAPFIRGVQNWDVAACVKHFAANNQETERLWVDVEVDEKALREIYLPAFHDAVEKGGSYTIMAAYNRLNGQHCYYNEHLLKEILRDEWEYEGVVISDWGGVHDTELAAGAQQDIEMSVTDDFDDYYMARPLKEKIKNGEISETVLDEKVVRILMLMFRLHMMDREKRKRGSYNTPEHREKALEVARESIVLLKNENARLPLDPDKVKKLLVIGENADCMHAAGGGSAEIKALYETTPLMGICALLGGNAEVRFAKGYIRDEQPSDTEVNWQETSLENGGLNHEHDSEGNDRADMKLPYEQDILIKELLNANPKTVIVLTGGSPVEMGEWIDSADTVVWNWYAGLEGGRALAEVLFGAVNPSGKLPETFYRRHTDCSAHVLGEFPGGDKVSYKEGVFVGYRYNDSFHVEPQFCFGHGLSYTTFQYSEAAADASEEETTIYCTVENTGKTAGKETVQVYFAPVGRKNDEPVQELKGFEKISLMPGEKKRVEIHAEPCRRKMEIRIGASSRDIRTVICTCTVF</sequence>
<dbReference type="PANTHER" id="PTHR42715">
    <property type="entry name" value="BETA-GLUCOSIDASE"/>
    <property type="match status" value="1"/>
</dbReference>
<dbReference type="SUPFAM" id="SSF52279">
    <property type="entry name" value="Beta-D-glucan exohydrolase, C-terminal domain"/>
    <property type="match status" value="1"/>
</dbReference>
<protein>
    <submittedName>
        <fullName evidence="6">Glycosyl hydrolase</fullName>
    </submittedName>
</protein>
<dbReference type="Pfam" id="PF14310">
    <property type="entry name" value="Fn3-like"/>
    <property type="match status" value="1"/>
</dbReference>
<dbReference type="AlphaFoldDB" id="A0A5M9I332"/>
<comment type="similarity">
    <text evidence="1 4">Belongs to the glycosyl hydrolase 3 family.</text>
</comment>
<dbReference type="SMART" id="SM01217">
    <property type="entry name" value="Fn3_like"/>
    <property type="match status" value="1"/>
</dbReference>
<evidence type="ECO:0000256" key="3">
    <source>
        <dbReference type="ARBA" id="ARBA00023277"/>
    </source>
</evidence>
<proteinExistence type="inferred from homology"/>
<name>A0A5M9I332_9FIRM</name>
<reference evidence="6" key="1">
    <citation type="submission" date="2019-07" db="EMBL/GenBank/DDBJ databases">
        <authorList>
            <person name="Wongkuna S."/>
            <person name="Scaria J."/>
        </authorList>
    </citation>
    <scope>NUCLEOTIDE SEQUENCE [LARGE SCALE GENOMIC DNA]</scope>
    <source>
        <strain evidence="6">SW178</strain>
    </source>
</reference>
<dbReference type="GO" id="GO:0005975">
    <property type="term" value="P:carbohydrate metabolic process"/>
    <property type="evidence" value="ECO:0007669"/>
    <property type="project" value="InterPro"/>
</dbReference>
<accession>A0A5M9I332</accession>